<keyword evidence="3" id="KW-1185">Reference proteome</keyword>
<name>A0A0S4IYL6_BODSA</name>
<evidence type="ECO:0000256" key="1">
    <source>
        <dbReference type="SAM" id="MobiDB-lite"/>
    </source>
</evidence>
<dbReference type="AlphaFoldDB" id="A0A0S4IYL6"/>
<evidence type="ECO:0000313" key="3">
    <source>
        <dbReference type="Proteomes" id="UP000051952"/>
    </source>
</evidence>
<feature type="compositionally biased region" description="Polar residues" evidence="1">
    <location>
        <begin position="1"/>
        <end position="14"/>
    </location>
</feature>
<organism evidence="2 3">
    <name type="scientific">Bodo saltans</name>
    <name type="common">Flagellated protozoan</name>
    <dbReference type="NCBI Taxonomy" id="75058"/>
    <lineage>
        <taxon>Eukaryota</taxon>
        <taxon>Discoba</taxon>
        <taxon>Euglenozoa</taxon>
        <taxon>Kinetoplastea</taxon>
        <taxon>Metakinetoplastina</taxon>
        <taxon>Eubodonida</taxon>
        <taxon>Bodonidae</taxon>
        <taxon>Bodo</taxon>
    </lineage>
</organism>
<dbReference type="VEuPathDB" id="TriTrypDB:BSAL_75730c"/>
<feature type="region of interest" description="Disordered" evidence="1">
    <location>
        <begin position="1"/>
        <end position="40"/>
    </location>
</feature>
<feature type="non-terminal residue" evidence="2">
    <location>
        <position position="1"/>
    </location>
</feature>
<feature type="compositionally biased region" description="Low complexity" evidence="1">
    <location>
        <begin position="20"/>
        <end position="33"/>
    </location>
</feature>
<dbReference type="EMBL" id="CYKH01000696">
    <property type="protein sequence ID" value="CUG20304.1"/>
    <property type="molecule type" value="Genomic_DNA"/>
</dbReference>
<dbReference type="Proteomes" id="UP000051952">
    <property type="component" value="Unassembled WGS sequence"/>
</dbReference>
<protein>
    <submittedName>
        <fullName evidence="2">Uncharacterized protein</fullName>
    </submittedName>
</protein>
<evidence type="ECO:0000313" key="2">
    <source>
        <dbReference type="EMBL" id="CUG20304.1"/>
    </source>
</evidence>
<accession>A0A0S4IYL6</accession>
<sequence length="195" mass="21711">SPGRYTSTSCSSAVTPAPSPRCAAQSSAAADSAGHSTDTRSAAARAQVRHRLPVHAAPRLLAQRNQLPDVADHSRCRPHCPQSDRGAVCVRPHRVIDALHEGTYAAWFQRKYFTEICLNVKLANNGRPTKKENRNNVLVCTNNKNIERSCSVLFYPHCRQGHKMAQKTTWMVTTRCGSQKTQLSIPELRKKLKRK</sequence>
<reference evidence="3" key="1">
    <citation type="submission" date="2015-09" db="EMBL/GenBank/DDBJ databases">
        <authorList>
            <consortium name="Pathogen Informatics"/>
        </authorList>
    </citation>
    <scope>NUCLEOTIDE SEQUENCE [LARGE SCALE GENOMIC DNA]</scope>
    <source>
        <strain evidence="3">Lake Konstanz</strain>
    </source>
</reference>
<proteinExistence type="predicted"/>
<gene>
    <name evidence="2" type="ORF">BSAL_75730c</name>
</gene>